<gene>
    <name evidence="2" type="ORF">AAFC00_004365</name>
</gene>
<keyword evidence="1" id="KW-0812">Transmembrane</keyword>
<evidence type="ECO:0000313" key="3">
    <source>
        <dbReference type="Proteomes" id="UP001562354"/>
    </source>
</evidence>
<feature type="transmembrane region" description="Helical" evidence="1">
    <location>
        <begin position="128"/>
        <end position="147"/>
    </location>
</feature>
<dbReference type="Proteomes" id="UP001562354">
    <property type="component" value="Unassembled WGS sequence"/>
</dbReference>
<sequence length="180" mass="20103">MHHPTDHSPSLPPPTASSPQIQTFISKVLLHTLVITREEATSISTAWPRDAPSTDLWDFDLRRYHQVFGMAHGTVLWKYIHGVTNDDRLLLDHVQKRLSWAATYVILVLLGALALATAILAVAQLPKLGWAAGTSGWFVAFAVWLYWEQTQVRGVQDRPEGNLAKRSVGGLEGSWERLCL</sequence>
<keyword evidence="3" id="KW-1185">Reference proteome</keyword>
<reference evidence="2 3" key="1">
    <citation type="submission" date="2024-07" db="EMBL/GenBank/DDBJ databases">
        <title>Draft sequence of the Neodothiora populina.</title>
        <authorList>
            <person name="Drown D.D."/>
            <person name="Schuette U.S."/>
            <person name="Buechlein A.B."/>
            <person name="Rusch D.R."/>
            <person name="Winton L.W."/>
            <person name="Adams G.A."/>
        </authorList>
    </citation>
    <scope>NUCLEOTIDE SEQUENCE [LARGE SCALE GENOMIC DNA]</scope>
    <source>
        <strain evidence="2 3">CPC 39397</strain>
    </source>
</reference>
<comment type="caution">
    <text evidence="2">The sequence shown here is derived from an EMBL/GenBank/DDBJ whole genome shotgun (WGS) entry which is preliminary data.</text>
</comment>
<feature type="transmembrane region" description="Helical" evidence="1">
    <location>
        <begin position="98"/>
        <end position="122"/>
    </location>
</feature>
<dbReference type="GeneID" id="95978065"/>
<keyword evidence="1" id="KW-0472">Membrane</keyword>
<accession>A0ABR3PJQ2</accession>
<protein>
    <submittedName>
        <fullName evidence="2">Uncharacterized protein</fullName>
    </submittedName>
</protein>
<name>A0ABR3PJQ2_9PEZI</name>
<evidence type="ECO:0000256" key="1">
    <source>
        <dbReference type="SAM" id="Phobius"/>
    </source>
</evidence>
<dbReference type="EMBL" id="JBFMKM010000005">
    <property type="protein sequence ID" value="KAL1306277.1"/>
    <property type="molecule type" value="Genomic_DNA"/>
</dbReference>
<dbReference type="RefSeq" id="XP_069202550.1">
    <property type="nucleotide sequence ID" value="XM_069348449.1"/>
</dbReference>
<organism evidence="2 3">
    <name type="scientific">Neodothiora populina</name>
    <dbReference type="NCBI Taxonomy" id="2781224"/>
    <lineage>
        <taxon>Eukaryota</taxon>
        <taxon>Fungi</taxon>
        <taxon>Dikarya</taxon>
        <taxon>Ascomycota</taxon>
        <taxon>Pezizomycotina</taxon>
        <taxon>Dothideomycetes</taxon>
        <taxon>Dothideomycetidae</taxon>
        <taxon>Dothideales</taxon>
        <taxon>Dothioraceae</taxon>
        <taxon>Neodothiora</taxon>
    </lineage>
</organism>
<proteinExistence type="predicted"/>
<keyword evidence="1" id="KW-1133">Transmembrane helix</keyword>
<evidence type="ECO:0000313" key="2">
    <source>
        <dbReference type="EMBL" id="KAL1306277.1"/>
    </source>
</evidence>